<dbReference type="EMBL" id="NOZQ01000143">
    <property type="protein sequence ID" value="OYD15092.1"/>
    <property type="molecule type" value="Genomic_DNA"/>
</dbReference>
<keyword evidence="3 9" id="KW-0963">Cytoplasm</keyword>
<protein>
    <recommendedName>
        <fullName evidence="9">Polyribonucleotide nucleotidyltransferase</fullName>
        <ecNumber evidence="9">2.7.7.8</ecNumber>
    </recommendedName>
    <alternativeName>
        <fullName evidence="9">Polynucleotide phosphorylase</fullName>
        <shortName evidence="9">PNPase</shortName>
    </alternativeName>
</protein>
<dbReference type="Gene3D" id="2.40.50.140">
    <property type="entry name" value="Nucleic acid-binding proteins"/>
    <property type="match status" value="1"/>
</dbReference>
<dbReference type="SUPFAM" id="SSF46915">
    <property type="entry name" value="Polynucleotide phosphorylase/guanosine pentaphosphate synthase (PNPase/GPSI), domain 3"/>
    <property type="match status" value="1"/>
</dbReference>
<keyword evidence="8 9" id="KW-0694">RNA-binding</keyword>
<dbReference type="FunFam" id="3.30.230.70:FF:000001">
    <property type="entry name" value="Polyribonucleotide nucleotidyltransferase"/>
    <property type="match status" value="1"/>
</dbReference>
<dbReference type="InterPro" id="IPR001247">
    <property type="entry name" value="ExoRNase_PH_dom1"/>
</dbReference>
<dbReference type="GO" id="GO:0004654">
    <property type="term" value="F:polyribonucleotide nucleotidyltransferase activity"/>
    <property type="evidence" value="ECO:0007669"/>
    <property type="project" value="UniProtKB-UniRule"/>
</dbReference>
<evidence type="ECO:0000256" key="4">
    <source>
        <dbReference type="ARBA" id="ARBA00022679"/>
    </source>
</evidence>
<proteinExistence type="inferred from homology"/>
<evidence type="ECO:0000256" key="1">
    <source>
        <dbReference type="ARBA" id="ARBA00004496"/>
    </source>
</evidence>
<name>A0A235BSD5_UNCW3</name>
<dbReference type="SUPFAM" id="SSF50249">
    <property type="entry name" value="Nucleic acid-binding proteins"/>
    <property type="match status" value="1"/>
</dbReference>
<dbReference type="PROSITE" id="PS50084">
    <property type="entry name" value="KH_TYPE_1"/>
    <property type="match status" value="1"/>
</dbReference>
<dbReference type="InterPro" id="IPR012340">
    <property type="entry name" value="NA-bd_OB-fold"/>
</dbReference>
<dbReference type="PROSITE" id="PS50126">
    <property type="entry name" value="S1"/>
    <property type="match status" value="1"/>
</dbReference>
<dbReference type="NCBIfam" id="TIGR03591">
    <property type="entry name" value="polynuc_phos"/>
    <property type="match status" value="1"/>
</dbReference>
<dbReference type="Pfam" id="PF03726">
    <property type="entry name" value="PNPase"/>
    <property type="match status" value="1"/>
</dbReference>
<organism evidence="11 12">
    <name type="scientific">candidate division WOR-3 bacterium JGI_Cruoil_03_44_89</name>
    <dbReference type="NCBI Taxonomy" id="1973748"/>
    <lineage>
        <taxon>Bacteria</taxon>
        <taxon>Bacteria division WOR-3</taxon>
    </lineage>
</organism>
<comment type="catalytic activity">
    <reaction evidence="9">
        <text>RNA(n+1) + phosphate = RNA(n) + a ribonucleoside 5'-diphosphate</text>
        <dbReference type="Rhea" id="RHEA:22096"/>
        <dbReference type="Rhea" id="RHEA-COMP:14527"/>
        <dbReference type="Rhea" id="RHEA-COMP:17342"/>
        <dbReference type="ChEBI" id="CHEBI:43474"/>
        <dbReference type="ChEBI" id="CHEBI:57930"/>
        <dbReference type="ChEBI" id="CHEBI:140395"/>
        <dbReference type="EC" id="2.7.7.8"/>
    </reaction>
</comment>
<dbReference type="FunFam" id="3.30.1370.10:FF:000001">
    <property type="entry name" value="Polyribonucleotide nucleotidyltransferase"/>
    <property type="match status" value="1"/>
</dbReference>
<dbReference type="SUPFAM" id="SSF54211">
    <property type="entry name" value="Ribosomal protein S5 domain 2-like"/>
    <property type="match status" value="2"/>
</dbReference>
<dbReference type="InterPro" id="IPR027408">
    <property type="entry name" value="PNPase/RNase_PH_dom_sf"/>
</dbReference>
<dbReference type="CDD" id="cd11364">
    <property type="entry name" value="RNase_PH_PNPase_2"/>
    <property type="match status" value="1"/>
</dbReference>
<dbReference type="Pfam" id="PF00575">
    <property type="entry name" value="S1"/>
    <property type="match status" value="1"/>
</dbReference>
<dbReference type="HAMAP" id="MF_01595">
    <property type="entry name" value="PNPase"/>
    <property type="match status" value="1"/>
</dbReference>
<evidence type="ECO:0000259" key="10">
    <source>
        <dbReference type="PROSITE" id="PS50126"/>
    </source>
</evidence>
<dbReference type="EC" id="2.7.7.8" evidence="9"/>
<evidence type="ECO:0000256" key="5">
    <source>
        <dbReference type="ARBA" id="ARBA00022695"/>
    </source>
</evidence>
<feature type="binding site" evidence="9">
    <location>
        <position position="478"/>
    </location>
    <ligand>
        <name>Mg(2+)</name>
        <dbReference type="ChEBI" id="CHEBI:18420"/>
    </ligand>
</feature>
<dbReference type="SUPFAM" id="SSF54791">
    <property type="entry name" value="Eukaryotic type KH-domain (KH-domain type I)"/>
    <property type="match status" value="1"/>
</dbReference>
<dbReference type="FunFam" id="2.40.50.140:FF:000023">
    <property type="entry name" value="Polyribonucleotide nucleotidyltransferase"/>
    <property type="match status" value="1"/>
</dbReference>
<dbReference type="GO" id="GO:0000175">
    <property type="term" value="F:3'-5'-RNA exonuclease activity"/>
    <property type="evidence" value="ECO:0007669"/>
    <property type="project" value="TreeGrafter"/>
</dbReference>
<evidence type="ECO:0000256" key="6">
    <source>
        <dbReference type="ARBA" id="ARBA00022723"/>
    </source>
</evidence>
<evidence type="ECO:0000313" key="12">
    <source>
        <dbReference type="Proteomes" id="UP000215215"/>
    </source>
</evidence>
<dbReference type="InterPro" id="IPR015848">
    <property type="entry name" value="PNPase_PH_RNA-bd_bac/org-type"/>
</dbReference>
<dbReference type="InterPro" id="IPR020568">
    <property type="entry name" value="Ribosomal_Su5_D2-typ_SF"/>
</dbReference>
<dbReference type="Gene3D" id="3.30.1370.10">
    <property type="entry name" value="K Homology domain, type 1"/>
    <property type="match status" value="1"/>
</dbReference>
<dbReference type="GO" id="GO:0003723">
    <property type="term" value="F:RNA binding"/>
    <property type="evidence" value="ECO:0007669"/>
    <property type="project" value="UniProtKB-UniRule"/>
</dbReference>
<comment type="cofactor">
    <cofactor evidence="9">
        <name>Mg(2+)</name>
        <dbReference type="ChEBI" id="CHEBI:18420"/>
    </cofactor>
</comment>
<comment type="function">
    <text evidence="9">Involved in mRNA degradation. Catalyzes the phosphorolysis of single-stranded polyribonucleotides processively in the 3'- to 5'-direction.</text>
</comment>
<dbReference type="InterPro" id="IPR012162">
    <property type="entry name" value="PNPase"/>
</dbReference>
<dbReference type="InterPro" id="IPR004087">
    <property type="entry name" value="KH_dom"/>
</dbReference>
<keyword evidence="6 9" id="KW-0479">Metal-binding</keyword>
<comment type="subcellular location">
    <subcellularLocation>
        <location evidence="1 9">Cytoplasm</location>
    </subcellularLocation>
</comment>
<dbReference type="AlphaFoldDB" id="A0A235BSD5"/>
<evidence type="ECO:0000256" key="2">
    <source>
        <dbReference type="ARBA" id="ARBA00007404"/>
    </source>
</evidence>
<reference evidence="11 12" key="1">
    <citation type="submission" date="2017-07" db="EMBL/GenBank/DDBJ databases">
        <title>Recovery of genomes from metagenomes via a dereplication, aggregation, and scoring strategy.</title>
        <authorList>
            <person name="Sieber C.M."/>
            <person name="Probst A.J."/>
            <person name="Sharrar A."/>
            <person name="Thomas B.C."/>
            <person name="Hess M."/>
            <person name="Tringe S.G."/>
            <person name="Banfield J.F."/>
        </authorList>
    </citation>
    <scope>NUCLEOTIDE SEQUENCE [LARGE SCALE GENOMIC DNA]</scope>
    <source>
        <strain evidence="11">JGI_Cruoil_03_44_89</strain>
    </source>
</reference>
<keyword evidence="4 9" id="KW-0808">Transferase</keyword>
<evidence type="ECO:0000256" key="7">
    <source>
        <dbReference type="ARBA" id="ARBA00022842"/>
    </source>
</evidence>
<evidence type="ECO:0000256" key="8">
    <source>
        <dbReference type="ARBA" id="ARBA00022884"/>
    </source>
</evidence>
<comment type="caution">
    <text evidence="11">The sequence shown here is derived from an EMBL/GenBank/DDBJ whole genome shotgun (WGS) entry which is preliminary data.</text>
</comment>
<dbReference type="NCBIfam" id="NF008805">
    <property type="entry name" value="PRK11824.1"/>
    <property type="match status" value="1"/>
</dbReference>
<dbReference type="GO" id="GO:0006402">
    <property type="term" value="P:mRNA catabolic process"/>
    <property type="evidence" value="ECO:0007669"/>
    <property type="project" value="UniProtKB-UniRule"/>
</dbReference>
<dbReference type="GO" id="GO:0005829">
    <property type="term" value="C:cytosol"/>
    <property type="evidence" value="ECO:0007669"/>
    <property type="project" value="TreeGrafter"/>
</dbReference>
<dbReference type="GO" id="GO:0006396">
    <property type="term" value="P:RNA processing"/>
    <property type="evidence" value="ECO:0007669"/>
    <property type="project" value="InterPro"/>
</dbReference>
<evidence type="ECO:0000313" key="11">
    <source>
        <dbReference type="EMBL" id="OYD15092.1"/>
    </source>
</evidence>
<dbReference type="Proteomes" id="UP000215215">
    <property type="component" value="Unassembled WGS sequence"/>
</dbReference>
<dbReference type="InterPro" id="IPR004088">
    <property type="entry name" value="KH_dom_type_1"/>
</dbReference>
<accession>A0A235BSD5</accession>
<dbReference type="CDD" id="cd11363">
    <property type="entry name" value="RNase_PH_PNPase_1"/>
    <property type="match status" value="1"/>
</dbReference>
<dbReference type="SMART" id="SM00316">
    <property type="entry name" value="S1"/>
    <property type="match status" value="1"/>
</dbReference>
<dbReference type="Gene3D" id="3.30.230.70">
    <property type="entry name" value="GHMP Kinase, N-terminal domain"/>
    <property type="match status" value="2"/>
</dbReference>
<keyword evidence="5 9" id="KW-0548">Nucleotidyltransferase</keyword>
<feature type="binding site" evidence="9">
    <location>
        <position position="472"/>
    </location>
    <ligand>
        <name>Mg(2+)</name>
        <dbReference type="ChEBI" id="CHEBI:18420"/>
    </ligand>
</feature>
<comment type="similarity">
    <text evidence="2 9">Belongs to the polyribonucleotide nucleotidyltransferase family.</text>
</comment>
<dbReference type="Pfam" id="PF03725">
    <property type="entry name" value="RNase_PH_C"/>
    <property type="match status" value="2"/>
</dbReference>
<dbReference type="PANTHER" id="PTHR11252:SF0">
    <property type="entry name" value="POLYRIBONUCLEOTIDE NUCLEOTIDYLTRANSFERASE 1, MITOCHONDRIAL"/>
    <property type="match status" value="1"/>
</dbReference>
<dbReference type="InterPro" id="IPR015847">
    <property type="entry name" value="ExoRNase_PH_dom2"/>
</dbReference>
<dbReference type="SMART" id="SM00322">
    <property type="entry name" value="KH"/>
    <property type="match status" value="1"/>
</dbReference>
<dbReference type="SUPFAM" id="SSF55666">
    <property type="entry name" value="Ribonuclease PH domain 2-like"/>
    <property type="match status" value="2"/>
</dbReference>
<gene>
    <name evidence="9" type="primary">pnp</name>
    <name evidence="11" type="ORF">CH333_06560</name>
</gene>
<dbReference type="CDD" id="cd04472">
    <property type="entry name" value="S1_PNPase"/>
    <property type="match status" value="1"/>
</dbReference>
<dbReference type="Pfam" id="PF01138">
    <property type="entry name" value="RNase_PH"/>
    <property type="match status" value="2"/>
</dbReference>
<feature type="domain" description="S1 motif" evidence="10">
    <location>
        <begin position="608"/>
        <end position="676"/>
    </location>
</feature>
<dbReference type="InterPro" id="IPR036345">
    <property type="entry name" value="ExoRNase_PH_dom2_sf"/>
</dbReference>
<dbReference type="GO" id="GO:0000287">
    <property type="term" value="F:magnesium ion binding"/>
    <property type="evidence" value="ECO:0007669"/>
    <property type="project" value="UniProtKB-UniRule"/>
</dbReference>
<evidence type="ECO:0000256" key="3">
    <source>
        <dbReference type="ARBA" id="ARBA00022490"/>
    </source>
</evidence>
<dbReference type="InterPro" id="IPR003029">
    <property type="entry name" value="S1_domain"/>
</dbReference>
<dbReference type="InterPro" id="IPR036456">
    <property type="entry name" value="PNPase_PH_RNA-bd_sf"/>
</dbReference>
<dbReference type="PANTHER" id="PTHR11252">
    <property type="entry name" value="POLYRIBONUCLEOTIDE NUCLEOTIDYLTRANSFERASE"/>
    <property type="match status" value="1"/>
</dbReference>
<evidence type="ECO:0000256" key="9">
    <source>
        <dbReference type="HAMAP-Rule" id="MF_01595"/>
    </source>
</evidence>
<keyword evidence="7 9" id="KW-0460">Magnesium</keyword>
<dbReference type="CDD" id="cd02393">
    <property type="entry name" value="KH-I_PNPase"/>
    <property type="match status" value="1"/>
</dbReference>
<dbReference type="PIRSF" id="PIRSF005499">
    <property type="entry name" value="PNPase"/>
    <property type="match status" value="1"/>
</dbReference>
<dbReference type="InterPro" id="IPR036612">
    <property type="entry name" value="KH_dom_type_1_sf"/>
</dbReference>
<dbReference type="Pfam" id="PF00013">
    <property type="entry name" value="KH_1"/>
    <property type="match status" value="1"/>
</dbReference>
<dbReference type="FunFam" id="3.30.230.70:FF:000002">
    <property type="entry name" value="Polyribonucleotide nucleotidyltransferase"/>
    <property type="match status" value="1"/>
</dbReference>
<sequence length="679" mass="74623">MEKEIELGNRQLSIATGDMAFQADGSCLVKYGDTVVLSTACFSRRESDFMGFIPLTCDYRERAYAAGKIPGGFFKREGRPTEKEILSSRLMDRPIRPLLSEHLRREVQLISTVLSQDGINDADILGVIGASLSLAISPIPFTGPVGAVRIGRLNGEFVINPSFGELAESELNLVAVGTKKGITTIEAGAHELKESLIIEALRLAEGEIEKIIELQERIISVNGKEKISLSPESYDDIEKKIREIARGNLEKLLKIPVKKERSEKINALITEVKEEFDEEYENIVNYLFDKLESEIVRENIKSGMRIDGRKSADLRNITCEVGILPRTHGSAIFRRGETQALCTVTLGTMADEQRIEALEGQSFKSFMLHYNFPPFSVGEVKRMFNPGRREIGHGALAEKAISTVLPPQEIFPYTIRIVSDILASNGSSSMATVCGGALALMDAGVPLKCNVAGIAMGLIDDIILTDITGEEDHYGDMDFKVVGTLDGITALQLDIKKESIDIQTLSDALAKAKETRMEILKVMNSSISSPREEISQYAPKLRVISVPKEKIGQVIGPGGKVIRNLCEESGANIEINDEGKVFISGETKESVELAEKLVKQLVEEVEVGKVYLGTVKRILPFGAFVEILPGKDGMIHISQLAHHRVKSVEDELKIGEEVKCKVIGIDEQGRVQLSKKAVE</sequence>